<dbReference type="EC" id="3.1.4.4" evidence="5"/>
<dbReference type="RefSeq" id="WP_184169024.1">
    <property type="nucleotide sequence ID" value="NZ_JACHLN010000003.1"/>
</dbReference>
<keyword evidence="14" id="KW-1185">Reference proteome</keyword>
<dbReference type="CDD" id="cd09173">
    <property type="entry name" value="PLDc_Nuc_like_unchar1_2"/>
    <property type="match status" value="1"/>
</dbReference>
<dbReference type="GO" id="GO:0006793">
    <property type="term" value="P:phosphorus metabolic process"/>
    <property type="evidence" value="ECO:0007669"/>
    <property type="project" value="UniProtKB-ARBA"/>
</dbReference>
<dbReference type="GO" id="GO:0005576">
    <property type="term" value="C:extracellular region"/>
    <property type="evidence" value="ECO:0007669"/>
    <property type="project" value="UniProtKB-SubCell"/>
</dbReference>
<name>A0A7W7K3W4_9SPHN</name>
<keyword evidence="8" id="KW-0378">Hydrolase</keyword>
<dbReference type="GO" id="GO:0004630">
    <property type="term" value="F:phospholipase D activity"/>
    <property type="evidence" value="ECO:0007669"/>
    <property type="project" value="UniProtKB-EC"/>
</dbReference>
<dbReference type="Pfam" id="PF13091">
    <property type="entry name" value="PLDc_2"/>
    <property type="match status" value="2"/>
</dbReference>
<comment type="caution">
    <text evidence="13">The sequence shown here is derived from an EMBL/GenBank/DDBJ whole genome shotgun (WGS) entry which is preliminary data.</text>
</comment>
<evidence type="ECO:0000313" key="13">
    <source>
        <dbReference type="EMBL" id="MBB4840569.1"/>
    </source>
</evidence>
<evidence type="ECO:0000259" key="12">
    <source>
        <dbReference type="PROSITE" id="PS50035"/>
    </source>
</evidence>
<gene>
    <name evidence="13" type="ORF">HNP52_003661</name>
</gene>
<dbReference type="SMART" id="SM00155">
    <property type="entry name" value="PLDc"/>
    <property type="match status" value="2"/>
</dbReference>
<organism evidence="13 14">
    <name type="scientific">Sphingomonas kyeonggiensis</name>
    <dbReference type="NCBI Taxonomy" id="1268553"/>
    <lineage>
        <taxon>Bacteria</taxon>
        <taxon>Pseudomonadati</taxon>
        <taxon>Pseudomonadota</taxon>
        <taxon>Alphaproteobacteria</taxon>
        <taxon>Sphingomonadales</taxon>
        <taxon>Sphingomonadaceae</taxon>
        <taxon>Sphingomonas</taxon>
    </lineage>
</organism>
<evidence type="ECO:0000256" key="7">
    <source>
        <dbReference type="ARBA" id="ARBA00022525"/>
    </source>
</evidence>
<dbReference type="PANTHER" id="PTHR43856:SF1">
    <property type="entry name" value="MITOCHONDRIAL CARDIOLIPIN HYDROLASE"/>
    <property type="match status" value="1"/>
</dbReference>
<dbReference type="InterPro" id="IPR025202">
    <property type="entry name" value="PLD-like_dom"/>
</dbReference>
<sequence length="577" mass="63566">MTMDWQVEGRNAVAPFTLKLHRGEGMVLIAMNWRHGEPPLDFVGFAVEYLPPDGDRFYAIKNRIAFPGRHKPTEDGAPPEQYPTTEAPLQSFRWIHFPRIANVHGLFTYRVTPMFMNAAGELSRGLAQEAQISLYAETLPGKINVAFTRGYVSSQSFVDRYGGAEGFKQLIPARADEGNDFDSKHPKAKDAYAWMGFEARARIVGLLDAAIKDEEAEVMVVAYELNLPELIERLAKIGERLRIILDDSGSGEKDKGLPHSAESRAAAVLRAAGAKVVRQKMGNLQHNKMIVVDGPTVQQVVLGSTNFSWRGFYVQANNALIVTGKAIVAQQRDAFEAYWTGTAASFAASGAATWRPLQVEGLDAEIAMSPHNAARSTQKSIAQAIDGAQSSLFYSLAFLSQTSGAVTDAILNATERADLFVYGIANAPVGATEEMQLRQPDGNLASVSPAALTKGVPEPFHSEASGGSGIKMHHKFVVIDFNKPNARVYTGSYNFSYPADMENGENLVVIRDPRFATSYMVEALRIFDAYQYRLAAKTQQAHGKRKELKIPPTNGTDPWWKKFYTVPVKIRDRELFA</sequence>
<comment type="catalytic activity">
    <reaction evidence="1">
        <text>a 1,2-diacyl-sn-glycero-3-phosphocholine + H2O = a 1,2-diacyl-sn-glycero-3-phosphate + choline + H(+)</text>
        <dbReference type="Rhea" id="RHEA:14445"/>
        <dbReference type="ChEBI" id="CHEBI:15354"/>
        <dbReference type="ChEBI" id="CHEBI:15377"/>
        <dbReference type="ChEBI" id="CHEBI:15378"/>
        <dbReference type="ChEBI" id="CHEBI:57643"/>
        <dbReference type="ChEBI" id="CHEBI:58608"/>
        <dbReference type="EC" id="3.1.4.4"/>
    </reaction>
</comment>
<comment type="function">
    <text evidence="2">Could be a virulence factor.</text>
</comment>
<dbReference type="Proteomes" id="UP000575241">
    <property type="component" value="Unassembled WGS sequence"/>
</dbReference>
<dbReference type="GO" id="GO:0016891">
    <property type="term" value="F:RNA endonuclease activity producing 5'-phosphomonoesters, hydrolytic mechanism"/>
    <property type="evidence" value="ECO:0007669"/>
    <property type="project" value="TreeGrafter"/>
</dbReference>
<dbReference type="EMBL" id="JACHLN010000003">
    <property type="protein sequence ID" value="MBB4840569.1"/>
    <property type="molecule type" value="Genomic_DNA"/>
</dbReference>
<proteinExistence type="inferred from homology"/>
<keyword evidence="9" id="KW-0442">Lipid degradation</keyword>
<dbReference type="InterPro" id="IPR001736">
    <property type="entry name" value="PLipase_D/transphosphatidylase"/>
</dbReference>
<dbReference type="PROSITE" id="PS50035">
    <property type="entry name" value="PLD"/>
    <property type="match status" value="2"/>
</dbReference>
<dbReference type="PANTHER" id="PTHR43856">
    <property type="entry name" value="CARDIOLIPIN HYDROLASE"/>
    <property type="match status" value="1"/>
</dbReference>
<dbReference type="SUPFAM" id="SSF56024">
    <property type="entry name" value="Phospholipase D/nuclease"/>
    <property type="match status" value="2"/>
</dbReference>
<evidence type="ECO:0000256" key="3">
    <source>
        <dbReference type="ARBA" id="ARBA00004613"/>
    </source>
</evidence>
<dbReference type="CDD" id="cd09172">
    <property type="entry name" value="PLDc_Nuc_like_unchar1_1"/>
    <property type="match status" value="1"/>
</dbReference>
<evidence type="ECO:0000256" key="10">
    <source>
        <dbReference type="ARBA" id="ARBA00023098"/>
    </source>
</evidence>
<keyword evidence="7" id="KW-0964">Secreted</keyword>
<evidence type="ECO:0000256" key="1">
    <source>
        <dbReference type="ARBA" id="ARBA00000798"/>
    </source>
</evidence>
<protein>
    <recommendedName>
        <fullName evidence="6">Phospholipase D</fullName>
        <ecNumber evidence="5">3.1.4.4</ecNumber>
    </recommendedName>
    <alternativeName>
        <fullName evidence="11">Choline phosphatase</fullName>
    </alternativeName>
</protein>
<evidence type="ECO:0000256" key="4">
    <source>
        <dbReference type="ARBA" id="ARBA00008664"/>
    </source>
</evidence>
<reference evidence="13 14" key="1">
    <citation type="submission" date="2020-08" db="EMBL/GenBank/DDBJ databases">
        <title>Functional genomics of gut bacteria from endangered species of beetles.</title>
        <authorList>
            <person name="Carlos-Shanley C."/>
        </authorList>
    </citation>
    <scope>NUCLEOTIDE SEQUENCE [LARGE SCALE GENOMIC DNA]</scope>
    <source>
        <strain evidence="13 14">S00224</strain>
    </source>
</reference>
<comment type="similarity">
    <text evidence="4">Belongs to the phospholipase D family.</text>
</comment>
<dbReference type="AlphaFoldDB" id="A0A7W7K3W4"/>
<dbReference type="InterPro" id="IPR051406">
    <property type="entry name" value="PLD_domain"/>
</dbReference>
<dbReference type="Gene3D" id="3.30.870.10">
    <property type="entry name" value="Endonuclease Chain A"/>
    <property type="match status" value="2"/>
</dbReference>
<evidence type="ECO:0000256" key="8">
    <source>
        <dbReference type="ARBA" id="ARBA00022801"/>
    </source>
</evidence>
<evidence type="ECO:0000256" key="2">
    <source>
        <dbReference type="ARBA" id="ARBA00003145"/>
    </source>
</evidence>
<evidence type="ECO:0000256" key="6">
    <source>
        <dbReference type="ARBA" id="ARBA00018392"/>
    </source>
</evidence>
<evidence type="ECO:0000256" key="11">
    <source>
        <dbReference type="ARBA" id="ARBA00029594"/>
    </source>
</evidence>
<dbReference type="GO" id="GO:0016042">
    <property type="term" value="P:lipid catabolic process"/>
    <property type="evidence" value="ECO:0007669"/>
    <property type="project" value="UniProtKB-KW"/>
</dbReference>
<accession>A0A7W7K3W4</accession>
<evidence type="ECO:0000256" key="5">
    <source>
        <dbReference type="ARBA" id="ARBA00012027"/>
    </source>
</evidence>
<evidence type="ECO:0000313" key="14">
    <source>
        <dbReference type="Proteomes" id="UP000575241"/>
    </source>
</evidence>
<evidence type="ECO:0000256" key="9">
    <source>
        <dbReference type="ARBA" id="ARBA00022963"/>
    </source>
</evidence>
<keyword evidence="10" id="KW-0443">Lipid metabolism</keyword>
<comment type="subcellular location">
    <subcellularLocation>
        <location evidence="3">Secreted</location>
    </subcellularLocation>
</comment>
<feature type="domain" description="PLD phosphodiesterase" evidence="12">
    <location>
        <begin position="281"/>
        <end position="311"/>
    </location>
</feature>
<feature type="domain" description="PLD phosphodiesterase" evidence="12">
    <location>
        <begin position="468"/>
        <end position="499"/>
    </location>
</feature>